<organism evidence="2 3">
    <name type="scientific">Maribacter luteus</name>
    <dbReference type="NCBI Taxonomy" id="2594478"/>
    <lineage>
        <taxon>Bacteria</taxon>
        <taxon>Pseudomonadati</taxon>
        <taxon>Bacteroidota</taxon>
        <taxon>Flavobacteriia</taxon>
        <taxon>Flavobacteriales</taxon>
        <taxon>Flavobacteriaceae</taxon>
        <taxon>Maribacter</taxon>
    </lineage>
</organism>
<dbReference type="OrthoDB" id="679784at2"/>
<dbReference type="PROSITE" id="PS51257">
    <property type="entry name" value="PROKAR_LIPOPROTEIN"/>
    <property type="match status" value="1"/>
</dbReference>
<sequence>MKQSLKLFGFAIMALSLTLSSCGKDGEDGEDGAMGLQGEQGIAGIDGTNGQDGADGANGTDGEDGNANVSAFKYDITEASGISHQLNNTTPASFVEDGAVLSYVRAGDTWYYVPNQRIFTNGFALIDIGSEFVPNGNTSYYFKLNFLRDGEPIIIGAGDLDELRLVVMSPSNTGKSSKYNTLDALYEKGIDPTDYYQVMKHFNLKH</sequence>
<keyword evidence="3" id="KW-1185">Reference proteome</keyword>
<evidence type="ECO:0008006" key="4">
    <source>
        <dbReference type="Google" id="ProtNLM"/>
    </source>
</evidence>
<comment type="caution">
    <text evidence="2">The sequence shown here is derived from an EMBL/GenBank/DDBJ whole genome shotgun (WGS) entry which is preliminary data.</text>
</comment>
<dbReference type="Pfam" id="PF01391">
    <property type="entry name" value="Collagen"/>
    <property type="match status" value="1"/>
</dbReference>
<dbReference type="RefSeq" id="WP_154362531.1">
    <property type="nucleotide sequence ID" value="NZ_WKJH01000001.1"/>
</dbReference>
<dbReference type="Proteomes" id="UP000443153">
    <property type="component" value="Unassembled WGS sequence"/>
</dbReference>
<dbReference type="InterPro" id="IPR008160">
    <property type="entry name" value="Collagen"/>
</dbReference>
<evidence type="ECO:0000313" key="2">
    <source>
        <dbReference type="EMBL" id="MRX62548.1"/>
    </source>
</evidence>
<accession>A0A6I2MFP1</accession>
<evidence type="ECO:0000313" key="3">
    <source>
        <dbReference type="Proteomes" id="UP000443153"/>
    </source>
</evidence>
<proteinExistence type="predicted"/>
<protein>
    <recommendedName>
        <fullName evidence="4">Collagen-like protein</fullName>
    </recommendedName>
</protein>
<feature type="region of interest" description="Disordered" evidence="1">
    <location>
        <begin position="26"/>
        <end position="63"/>
    </location>
</feature>
<name>A0A6I2MFP1_9FLAO</name>
<evidence type="ECO:0000256" key="1">
    <source>
        <dbReference type="SAM" id="MobiDB-lite"/>
    </source>
</evidence>
<dbReference type="EMBL" id="WKJH01000001">
    <property type="protein sequence ID" value="MRX62548.1"/>
    <property type="molecule type" value="Genomic_DNA"/>
</dbReference>
<reference evidence="2 3" key="1">
    <citation type="submission" date="2019-11" db="EMBL/GenBank/DDBJ databases">
        <title>Maribacter lutea sp. nov., a marine bacterium isolated from intertidal sand.</title>
        <authorList>
            <person name="Liu A."/>
        </authorList>
    </citation>
    <scope>NUCLEOTIDE SEQUENCE [LARGE SCALE GENOMIC DNA]</scope>
    <source>
        <strain evidence="2 3">RZ05</strain>
    </source>
</reference>
<gene>
    <name evidence="2" type="ORF">GJ691_00075</name>
</gene>
<dbReference type="AlphaFoldDB" id="A0A6I2MFP1"/>